<dbReference type="AlphaFoldDB" id="A0ABD5DGZ5"/>
<comment type="subcellular location">
    <subcellularLocation>
        <location evidence="1">Cell outer membrane</location>
    </subcellularLocation>
</comment>
<keyword evidence="3" id="KW-0998">Cell outer membrane</keyword>
<feature type="compositionally biased region" description="Polar residues" evidence="4">
    <location>
        <begin position="61"/>
        <end position="76"/>
    </location>
</feature>
<dbReference type="EMBL" id="VMBB01001720">
    <property type="protein sequence ID" value="MDR8264356.1"/>
    <property type="molecule type" value="Genomic_DNA"/>
</dbReference>
<proteinExistence type="predicted"/>
<name>A0ABD5DGZ5_ACIBA</name>
<feature type="non-terminal residue" evidence="5">
    <location>
        <position position="76"/>
    </location>
</feature>
<evidence type="ECO:0000256" key="2">
    <source>
        <dbReference type="ARBA" id="ARBA00023136"/>
    </source>
</evidence>
<evidence type="ECO:0000256" key="3">
    <source>
        <dbReference type="ARBA" id="ARBA00023237"/>
    </source>
</evidence>
<feature type="region of interest" description="Disordered" evidence="4">
    <location>
        <begin position="41"/>
        <end position="76"/>
    </location>
</feature>
<organism evidence="5">
    <name type="scientific">Acinetobacter baumannii</name>
    <dbReference type="NCBI Taxonomy" id="470"/>
    <lineage>
        <taxon>Bacteria</taxon>
        <taxon>Pseudomonadati</taxon>
        <taxon>Pseudomonadota</taxon>
        <taxon>Gammaproteobacteria</taxon>
        <taxon>Moraxellales</taxon>
        <taxon>Moraxellaceae</taxon>
        <taxon>Acinetobacter</taxon>
        <taxon>Acinetobacter calcoaceticus/baumannii complex</taxon>
    </lineage>
</organism>
<comment type="caution">
    <text evidence="5">The sequence shown here is derived from an EMBL/GenBank/DDBJ whole genome shotgun (WGS) entry which is preliminary data.</text>
</comment>
<dbReference type="Gene3D" id="2.40.170.20">
    <property type="entry name" value="TonB-dependent receptor, beta-barrel domain"/>
    <property type="match status" value="1"/>
</dbReference>
<accession>A0ABD5DGZ5</accession>
<evidence type="ECO:0000256" key="4">
    <source>
        <dbReference type="SAM" id="MobiDB-lite"/>
    </source>
</evidence>
<sequence length="76" mass="8476">GYRDHSGARKNLANARLGVRINDVSKLTLLLNSVDIKANDAGGLTADEWRDNPRQSPRGDQYNTRKNTRQTQAGLR</sequence>
<gene>
    <name evidence="5" type="ORF">FPK87_28445</name>
</gene>
<feature type="non-terminal residue" evidence="5">
    <location>
        <position position="1"/>
    </location>
</feature>
<protein>
    <submittedName>
        <fullName evidence="5">TonB-dependent siderophore receptor</fullName>
    </submittedName>
</protein>
<dbReference type="InterPro" id="IPR036942">
    <property type="entry name" value="Beta-barrel_TonB_sf"/>
</dbReference>
<dbReference type="GO" id="GO:0009279">
    <property type="term" value="C:cell outer membrane"/>
    <property type="evidence" value="ECO:0007669"/>
    <property type="project" value="UniProtKB-SubCell"/>
</dbReference>
<evidence type="ECO:0000313" key="5">
    <source>
        <dbReference type="EMBL" id="MDR8264356.1"/>
    </source>
</evidence>
<reference evidence="5" key="1">
    <citation type="submission" date="2019-07" db="EMBL/GenBank/DDBJ databases">
        <title>Biological characteristics of mucoid Acinetobacter baumannii from a general hospital in China.</title>
        <authorList>
            <person name="Hua X."/>
            <person name="Yu Y."/>
        </authorList>
    </citation>
    <scope>NUCLEOTIDE SEQUENCE [LARGE SCALE GENOMIC DNA]</scope>
    <source>
        <strain evidence="5">N41</strain>
    </source>
</reference>
<keyword evidence="5" id="KW-0675">Receptor</keyword>
<evidence type="ECO:0000256" key="1">
    <source>
        <dbReference type="ARBA" id="ARBA00004442"/>
    </source>
</evidence>
<keyword evidence="2" id="KW-0472">Membrane</keyword>